<evidence type="ECO:0000256" key="1">
    <source>
        <dbReference type="ARBA" id="ARBA00022729"/>
    </source>
</evidence>
<evidence type="ECO:0000313" key="4">
    <source>
        <dbReference type="EMBL" id="GAA2111393.1"/>
    </source>
</evidence>
<keyword evidence="1 3" id="KW-0732">Signal</keyword>
<dbReference type="Proteomes" id="UP001500166">
    <property type="component" value="Unassembled WGS sequence"/>
</dbReference>
<evidence type="ECO:0000256" key="2">
    <source>
        <dbReference type="SAM" id="MobiDB-lite"/>
    </source>
</evidence>
<dbReference type="Gene3D" id="2.60.40.1240">
    <property type="match status" value="1"/>
</dbReference>
<feature type="signal peptide" evidence="3">
    <location>
        <begin position="1"/>
        <end position="25"/>
    </location>
</feature>
<feature type="chain" id="PRO_5046688576" description="DUF4352 domain-containing protein" evidence="3">
    <location>
        <begin position="26"/>
        <end position="208"/>
    </location>
</feature>
<comment type="caution">
    <text evidence="4">The sequence shown here is derived from an EMBL/GenBank/DDBJ whole genome shotgun (WGS) entry which is preliminary data.</text>
</comment>
<feature type="region of interest" description="Disordered" evidence="2">
    <location>
        <begin position="23"/>
        <end position="74"/>
    </location>
</feature>
<gene>
    <name evidence="4" type="ORF">GCM10009824_06670</name>
</gene>
<sequence length="208" mass="22118">MKKLTSVLGIALLAVTMAGCSTAEAEPKPTAPNVEPATAASSENRSNEDAANKSERGNIVKKVGEPAGVSGQENSNEKLINFAVQDIEVDPVCTGSYPQPSENGHLVAVQIAAETGSAELFEELYYGTDYSLSNHNWEFITPKGTTANNIATVATYSCFPENELLPESIDPAEKVTGKIVLDVPAPVGTLIFNDVLSDVSWEWSMPSK</sequence>
<evidence type="ECO:0000313" key="5">
    <source>
        <dbReference type="Proteomes" id="UP001500166"/>
    </source>
</evidence>
<name>A0ABN2XFU3_9MICC</name>
<reference evidence="4 5" key="1">
    <citation type="journal article" date="2019" name="Int. J. Syst. Evol. Microbiol.">
        <title>The Global Catalogue of Microorganisms (GCM) 10K type strain sequencing project: providing services to taxonomists for standard genome sequencing and annotation.</title>
        <authorList>
            <consortium name="The Broad Institute Genomics Platform"/>
            <consortium name="The Broad Institute Genome Sequencing Center for Infectious Disease"/>
            <person name="Wu L."/>
            <person name="Ma J."/>
        </authorList>
    </citation>
    <scope>NUCLEOTIDE SEQUENCE [LARGE SCALE GENOMIC DNA]</scope>
    <source>
        <strain evidence="4 5">JCM 15914</strain>
    </source>
</reference>
<dbReference type="RefSeq" id="WP_344223615.1">
    <property type="nucleotide sequence ID" value="NZ_BAAAQA010000004.1"/>
</dbReference>
<keyword evidence="5" id="KW-1185">Reference proteome</keyword>
<protein>
    <recommendedName>
        <fullName evidence="6">DUF4352 domain-containing protein</fullName>
    </recommendedName>
</protein>
<dbReference type="PROSITE" id="PS51257">
    <property type="entry name" value="PROKAR_LIPOPROTEIN"/>
    <property type="match status" value="1"/>
</dbReference>
<evidence type="ECO:0008006" key="6">
    <source>
        <dbReference type="Google" id="ProtNLM"/>
    </source>
</evidence>
<proteinExistence type="predicted"/>
<evidence type="ECO:0000256" key="3">
    <source>
        <dbReference type="SAM" id="SignalP"/>
    </source>
</evidence>
<organism evidence="4 5">
    <name type="scientific">Kocuria atrinae</name>
    <dbReference type="NCBI Taxonomy" id="592377"/>
    <lineage>
        <taxon>Bacteria</taxon>
        <taxon>Bacillati</taxon>
        <taxon>Actinomycetota</taxon>
        <taxon>Actinomycetes</taxon>
        <taxon>Micrococcales</taxon>
        <taxon>Micrococcaceae</taxon>
        <taxon>Kocuria</taxon>
    </lineage>
</organism>
<dbReference type="EMBL" id="BAAAQA010000004">
    <property type="protein sequence ID" value="GAA2111393.1"/>
    <property type="molecule type" value="Genomic_DNA"/>
</dbReference>
<accession>A0ABN2XFU3</accession>
<dbReference type="InterPro" id="IPR029050">
    <property type="entry name" value="Immunoprotect_excell_Ig-like"/>
</dbReference>
<feature type="compositionally biased region" description="Basic and acidic residues" evidence="2">
    <location>
        <begin position="45"/>
        <end position="64"/>
    </location>
</feature>